<organism evidence="1 2">
    <name type="scientific">Rhizoctonia solani</name>
    <dbReference type="NCBI Taxonomy" id="456999"/>
    <lineage>
        <taxon>Eukaryota</taxon>
        <taxon>Fungi</taxon>
        <taxon>Dikarya</taxon>
        <taxon>Basidiomycota</taxon>
        <taxon>Agaricomycotina</taxon>
        <taxon>Agaricomycetes</taxon>
        <taxon>Cantharellales</taxon>
        <taxon>Ceratobasidiaceae</taxon>
        <taxon>Rhizoctonia</taxon>
    </lineage>
</organism>
<protein>
    <recommendedName>
        <fullName evidence="3">Laminin domain protein</fullName>
    </recommendedName>
</protein>
<evidence type="ECO:0008006" key="3">
    <source>
        <dbReference type="Google" id="ProtNLM"/>
    </source>
</evidence>
<name>A0A8H2WU10_9AGAM</name>
<evidence type="ECO:0000313" key="1">
    <source>
        <dbReference type="EMBL" id="CAE6400663.1"/>
    </source>
</evidence>
<dbReference type="EMBL" id="CAJMWW010000017">
    <property type="protein sequence ID" value="CAE6400663.1"/>
    <property type="molecule type" value="Genomic_DNA"/>
</dbReference>
<evidence type="ECO:0000313" key="2">
    <source>
        <dbReference type="Proteomes" id="UP000663841"/>
    </source>
</evidence>
<dbReference type="Gene3D" id="1.10.287.950">
    <property type="entry name" value="Methyl-accepting chemotaxis protein"/>
    <property type="match status" value="1"/>
</dbReference>
<accession>A0A8H2WU10</accession>
<proteinExistence type="predicted"/>
<dbReference type="Proteomes" id="UP000663841">
    <property type="component" value="Unassembled WGS sequence"/>
</dbReference>
<gene>
    <name evidence="1" type="ORF">RDB_LOCUS6939</name>
</gene>
<dbReference type="SUPFAM" id="SSF58104">
    <property type="entry name" value="Methyl-accepting chemotaxis protein (MCP) signaling domain"/>
    <property type="match status" value="1"/>
</dbReference>
<sequence>MMSRPNGQLFVPPELPPYLKNVYDLKPILDVPSDEEIVGIHAVIRVANQVVDVQDIGSPTLFAQLSEHLFDVQMAKYRSKYIGIFPEDAIFTPPTLPTHLTVHLTPVTGAPSEEEVIQVQSTIRSYQKYASSPPMFDPRLDMELSQHLFDIQMARYTQRARQSHIASMSYKFPSSNPAREVERAADVAEELHATTNNAGSGSNTVDSDRLARVLQDIGICDVIERSNRLAEQANQLAKRSNQLIERSSQIAERSNQLIQQSGQPAELSNRLFKKFNELFEQFNEHLEESNNLAEESTKPTERLGDVLENINRVLVKVQHAIVRNHMGNTKNALDCLVNERGEVPCVSDSVGGASIFLDHGFPVELMRDNGYGFSGT</sequence>
<comment type="caution">
    <text evidence="1">The sequence shown here is derived from an EMBL/GenBank/DDBJ whole genome shotgun (WGS) entry which is preliminary data.</text>
</comment>
<reference evidence="1" key="1">
    <citation type="submission" date="2021-01" db="EMBL/GenBank/DDBJ databases">
        <authorList>
            <person name="Kaushik A."/>
        </authorList>
    </citation>
    <scope>NUCLEOTIDE SEQUENCE</scope>
    <source>
        <strain evidence="1">AG3-T5</strain>
    </source>
</reference>
<dbReference type="AlphaFoldDB" id="A0A8H2WU10"/>